<protein>
    <recommendedName>
        <fullName evidence="10">P-type phospholipid transporter</fullName>
    </recommendedName>
</protein>
<dbReference type="Gene3D" id="3.40.50.1000">
    <property type="entry name" value="HAD superfamily/HAD-like"/>
    <property type="match status" value="1"/>
</dbReference>
<reference evidence="8" key="1">
    <citation type="submission" date="2023-10" db="EMBL/GenBank/DDBJ databases">
        <authorList>
            <person name="Chen Y."/>
            <person name="Shah S."/>
            <person name="Dougan E. K."/>
            <person name="Thang M."/>
            <person name="Chan C."/>
        </authorList>
    </citation>
    <scope>NUCLEOTIDE SEQUENCE [LARGE SCALE GENOMIC DNA]</scope>
</reference>
<feature type="non-terminal residue" evidence="8">
    <location>
        <position position="249"/>
    </location>
</feature>
<dbReference type="PANTHER" id="PTHR45630:SF11">
    <property type="entry name" value="CATION-TRANSPORTING P-TYPE ATPASE N-TERMINAL DOMAIN-CONTAINING PROTEIN"/>
    <property type="match status" value="1"/>
</dbReference>
<organism evidence="8 9">
    <name type="scientific">Prorocentrum cordatum</name>
    <dbReference type="NCBI Taxonomy" id="2364126"/>
    <lineage>
        <taxon>Eukaryota</taxon>
        <taxon>Sar</taxon>
        <taxon>Alveolata</taxon>
        <taxon>Dinophyceae</taxon>
        <taxon>Prorocentrales</taxon>
        <taxon>Prorocentraceae</taxon>
        <taxon>Prorocentrum</taxon>
    </lineage>
</organism>
<feature type="transmembrane region" description="Helical" evidence="7">
    <location>
        <begin position="199"/>
        <end position="219"/>
    </location>
</feature>
<keyword evidence="9" id="KW-1185">Reference proteome</keyword>
<keyword evidence="6" id="KW-1278">Translocase</keyword>
<dbReference type="EMBL" id="CAUYUJ010020655">
    <property type="protein sequence ID" value="CAK0899730.1"/>
    <property type="molecule type" value="Genomic_DNA"/>
</dbReference>
<keyword evidence="3" id="KW-0547">Nucleotide-binding</keyword>
<evidence type="ECO:0000256" key="4">
    <source>
        <dbReference type="ARBA" id="ARBA00022840"/>
    </source>
</evidence>
<comment type="caution">
    <text evidence="8">The sequence shown here is derived from an EMBL/GenBank/DDBJ whole genome shotgun (WGS) entry which is preliminary data.</text>
</comment>
<dbReference type="InterPro" id="IPR023214">
    <property type="entry name" value="HAD_sf"/>
</dbReference>
<dbReference type="PANTHER" id="PTHR45630">
    <property type="entry name" value="CATION-TRANSPORTING ATPASE-RELATED"/>
    <property type="match status" value="1"/>
</dbReference>
<evidence type="ECO:0008006" key="10">
    <source>
        <dbReference type="Google" id="ProtNLM"/>
    </source>
</evidence>
<name>A0ABN9XIW5_9DINO</name>
<evidence type="ECO:0000313" key="9">
    <source>
        <dbReference type="Proteomes" id="UP001189429"/>
    </source>
</evidence>
<accession>A0ABN9XIW5</accession>
<feature type="transmembrane region" description="Helical" evidence="7">
    <location>
        <begin position="106"/>
        <end position="124"/>
    </location>
</feature>
<keyword evidence="5" id="KW-0460">Magnesium</keyword>
<dbReference type="InterPro" id="IPR023298">
    <property type="entry name" value="ATPase_P-typ_TM_dom_sf"/>
</dbReference>
<evidence type="ECO:0000256" key="6">
    <source>
        <dbReference type="ARBA" id="ARBA00022967"/>
    </source>
</evidence>
<evidence type="ECO:0000256" key="1">
    <source>
        <dbReference type="ARBA" id="ARBA00004141"/>
    </source>
</evidence>
<sequence>MTRSMLSHESKKLVVGMAGDGGNDCGGLRAAHAGMALSDAEASMVSPFSSGRDGKSLMTVVDMIREGRACLSTNLATFRFFMVYGFVLTFVRTFLLLLGSLSMGEFVWLTNDIVFGIVMVSLMCRSKPTDALCSYRPTATLFGLRTLSAIAFPVVSSVVFMAISYAVLWQQSWYVFVNALTDLSIPGYLWMLKGDNYDSSIGVVFLLAVLSTTAFVNTYGGDFRQNIRRNYGISVAYAVTMAGVYIMIL</sequence>
<keyword evidence="7" id="KW-0472">Membrane</keyword>
<dbReference type="SUPFAM" id="SSF81665">
    <property type="entry name" value="Calcium ATPase, transmembrane domain M"/>
    <property type="match status" value="1"/>
</dbReference>
<evidence type="ECO:0000256" key="5">
    <source>
        <dbReference type="ARBA" id="ARBA00022842"/>
    </source>
</evidence>
<proteinExistence type="predicted"/>
<dbReference type="Proteomes" id="UP001189429">
    <property type="component" value="Unassembled WGS sequence"/>
</dbReference>
<comment type="subcellular location">
    <subcellularLocation>
        <location evidence="1">Membrane</location>
        <topology evidence="1">Multi-pass membrane protein</topology>
    </subcellularLocation>
</comment>
<dbReference type="InterPro" id="IPR006544">
    <property type="entry name" value="P-type_TPase_V"/>
</dbReference>
<keyword evidence="2" id="KW-0479">Metal-binding</keyword>
<keyword evidence="7" id="KW-0812">Transmembrane</keyword>
<keyword evidence="4" id="KW-0067">ATP-binding</keyword>
<evidence type="ECO:0000256" key="7">
    <source>
        <dbReference type="SAM" id="Phobius"/>
    </source>
</evidence>
<evidence type="ECO:0000313" key="8">
    <source>
        <dbReference type="EMBL" id="CAK0899730.1"/>
    </source>
</evidence>
<keyword evidence="7" id="KW-1133">Transmembrane helix</keyword>
<feature type="transmembrane region" description="Helical" evidence="7">
    <location>
        <begin position="231"/>
        <end position="248"/>
    </location>
</feature>
<feature type="transmembrane region" description="Helical" evidence="7">
    <location>
        <begin position="144"/>
        <end position="168"/>
    </location>
</feature>
<evidence type="ECO:0000256" key="2">
    <source>
        <dbReference type="ARBA" id="ARBA00022723"/>
    </source>
</evidence>
<evidence type="ECO:0000256" key="3">
    <source>
        <dbReference type="ARBA" id="ARBA00022741"/>
    </source>
</evidence>
<gene>
    <name evidence="8" type="ORF">PCOR1329_LOCUS77173</name>
</gene>
<feature type="transmembrane region" description="Helical" evidence="7">
    <location>
        <begin position="81"/>
        <end position="100"/>
    </location>
</feature>